<dbReference type="Pfam" id="PF19031">
    <property type="entry name" value="Intu_longin_1"/>
    <property type="match status" value="1"/>
</dbReference>
<dbReference type="InterPro" id="IPR043987">
    <property type="entry name" value="CCZ1/INTU/HSP4_longin_1"/>
</dbReference>
<proteinExistence type="inferred from homology"/>
<dbReference type="InterPro" id="IPR013176">
    <property type="entry name" value="Ccz1"/>
</dbReference>
<organism evidence="3 4">
    <name type="scientific">Ascaris lumbricoides</name>
    <name type="common">Giant roundworm</name>
    <dbReference type="NCBI Taxonomy" id="6252"/>
    <lineage>
        <taxon>Eukaryota</taxon>
        <taxon>Metazoa</taxon>
        <taxon>Ecdysozoa</taxon>
        <taxon>Nematoda</taxon>
        <taxon>Chromadorea</taxon>
        <taxon>Rhabditida</taxon>
        <taxon>Spirurina</taxon>
        <taxon>Ascaridomorpha</taxon>
        <taxon>Ascaridoidea</taxon>
        <taxon>Ascarididae</taxon>
        <taxon>Ascaris</taxon>
    </lineage>
</organism>
<evidence type="ECO:0000313" key="4">
    <source>
        <dbReference type="WBParaSite" id="ALUE_0002179601-mRNA-1"/>
    </source>
</evidence>
<dbReference type="GO" id="GO:0016192">
    <property type="term" value="P:vesicle-mediated transport"/>
    <property type="evidence" value="ECO:0007669"/>
    <property type="project" value="InterPro"/>
</dbReference>
<dbReference type="PANTHER" id="PTHR13056">
    <property type="entry name" value="VACUOLAR FUSION PROTEIN CCZ1 HOMOLOG-RELATED"/>
    <property type="match status" value="1"/>
</dbReference>
<reference evidence="4" key="1">
    <citation type="submission" date="2017-02" db="UniProtKB">
        <authorList>
            <consortium name="WormBaseParasite"/>
        </authorList>
    </citation>
    <scope>IDENTIFICATION</scope>
</reference>
<dbReference type="AlphaFoldDB" id="A0A0M3ISR8"/>
<dbReference type="WBParaSite" id="ALUE_0002179601-mRNA-1">
    <property type="protein sequence ID" value="ALUE_0002179601-mRNA-1"/>
    <property type="gene ID" value="ALUE_0002179601"/>
</dbReference>
<dbReference type="PANTHER" id="PTHR13056:SF0">
    <property type="entry name" value="VACUOLAR FUSION PROTEIN CCZ1 HOMOLOG-RELATED"/>
    <property type="match status" value="1"/>
</dbReference>
<evidence type="ECO:0000259" key="2">
    <source>
        <dbReference type="Pfam" id="PF19031"/>
    </source>
</evidence>
<dbReference type="Proteomes" id="UP000036681">
    <property type="component" value="Unplaced"/>
</dbReference>
<dbReference type="GO" id="GO:0035658">
    <property type="term" value="C:Mon1-Ccz1 complex"/>
    <property type="evidence" value="ECO:0007669"/>
    <property type="project" value="InterPro"/>
</dbReference>
<evidence type="ECO:0000313" key="3">
    <source>
        <dbReference type="Proteomes" id="UP000036681"/>
    </source>
</evidence>
<sequence>MSGSSTITTNFAVSNAANLSAIKGAQCRMTDVMDFFFIAHPESGRKEGEEGERIMYFQSLKPESFEKQTQVTGFAEAVVNFTNNFAGDESERDMEFPYRYVNTMKQLHVYVLVESSRFVVGIALNKFTQVTGFAEAVVNFTNNFAGDESERDMEFPYRYVNTMKQLHVYVLVESSRFVVGIALNKAMCSNEEYTLHAPTIRSIIITAYKMFRLFFGSFSKLLVADRARLKDRLEYFFSRYLSLLRLNQLGTKKCREKSSILVINWACFIVCKSCMGDLIHSGMLVVSLKFFFFNEETTGAKKY</sequence>
<keyword evidence="3" id="KW-1185">Reference proteome</keyword>
<feature type="domain" description="CCZ1/INTU/HSP4 first Longin" evidence="2">
    <location>
        <begin position="33"/>
        <end position="125"/>
    </location>
</feature>
<evidence type="ECO:0000256" key="1">
    <source>
        <dbReference type="ARBA" id="ARBA00005352"/>
    </source>
</evidence>
<protein>
    <submittedName>
        <fullName evidence="4">Intu_longin_1 domain-containing protein</fullName>
    </submittedName>
</protein>
<comment type="similarity">
    <text evidence="1">Belongs to the CCZ1 family.</text>
</comment>
<accession>A0A0M3ISR8</accession>
<name>A0A0M3ISR8_ASCLU</name>